<reference evidence="4" key="1">
    <citation type="submission" date="2018-10" db="EMBL/GenBank/DDBJ databases">
        <title>Schaedlerella arabinophila gen. nov. sp. nov., isolated from the mouse intestinal tract and comparative analysis with the genome of the closely related altered Schaedler flora strain ASF502.</title>
        <authorList>
            <person name="Miyake S."/>
            <person name="Soh M."/>
            <person name="Seedorf H."/>
        </authorList>
    </citation>
    <scope>NUCLEOTIDE SEQUENCE [LARGE SCALE GENOMIC DNA]</scope>
    <source>
        <strain evidence="4">DSM 106076</strain>
    </source>
</reference>
<dbReference type="Gene3D" id="3.90.1750.20">
    <property type="entry name" value="Putative Large Serine Recombinase, Chain B, Domain 2"/>
    <property type="match status" value="1"/>
</dbReference>
<dbReference type="Pfam" id="PF00239">
    <property type="entry name" value="Resolvase"/>
    <property type="match status" value="1"/>
</dbReference>
<dbReference type="EMBL" id="RHJS01000002">
    <property type="protein sequence ID" value="RRK31632.1"/>
    <property type="molecule type" value="Genomic_DNA"/>
</dbReference>
<dbReference type="GO" id="GO:0003677">
    <property type="term" value="F:DNA binding"/>
    <property type="evidence" value="ECO:0007669"/>
    <property type="project" value="InterPro"/>
</dbReference>
<dbReference type="SUPFAM" id="SSF53041">
    <property type="entry name" value="Resolvase-like"/>
    <property type="match status" value="1"/>
</dbReference>
<gene>
    <name evidence="4" type="ORF">EBB54_09865</name>
</gene>
<dbReference type="PANTHER" id="PTHR30461">
    <property type="entry name" value="DNA-INVERTASE FROM LAMBDOID PROPHAGE"/>
    <property type="match status" value="1"/>
</dbReference>
<dbReference type="PROSITE" id="PS51737">
    <property type="entry name" value="RECOMBINASE_DNA_BIND"/>
    <property type="match status" value="1"/>
</dbReference>
<dbReference type="InterPro" id="IPR036162">
    <property type="entry name" value="Resolvase-like_N_sf"/>
</dbReference>
<dbReference type="AlphaFoldDB" id="A0A426DG06"/>
<dbReference type="InterPro" id="IPR006119">
    <property type="entry name" value="Resolv_N"/>
</dbReference>
<dbReference type="SMART" id="SM00857">
    <property type="entry name" value="Resolvase"/>
    <property type="match status" value="1"/>
</dbReference>
<feature type="coiled-coil region" evidence="1">
    <location>
        <begin position="456"/>
        <end position="490"/>
    </location>
</feature>
<dbReference type="Gene3D" id="3.40.50.1390">
    <property type="entry name" value="Resolvase, N-terminal catalytic domain"/>
    <property type="match status" value="1"/>
</dbReference>
<name>A0A426DG06_9FIRM</name>
<protein>
    <submittedName>
        <fullName evidence="4">Recombinase</fullName>
    </submittedName>
</protein>
<dbReference type="Proteomes" id="UP000274920">
    <property type="component" value="Unassembled WGS sequence"/>
</dbReference>
<comment type="caution">
    <text evidence="4">The sequence shown here is derived from an EMBL/GenBank/DDBJ whole genome shotgun (WGS) entry which is preliminary data.</text>
</comment>
<dbReference type="InterPro" id="IPR025827">
    <property type="entry name" value="Zn_ribbon_recom_dom"/>
</dbReference>
<dbReference type="GO" id="GO:0000150">
    <property type="term" value="F:DNA strand exchange activity"/>
    <property type="evidence" value="ECO:0007669"/>
    <property type="project" value="InterPro"/>
</dbReference>
<keyword evidence="1" id="KW-0175">Coiled coil</keyword>
<dbReference type="InterPro" id="IPR011109">
    <property type="entry name" value="DNA_bind_recombinase_dom"/>
</dbReference>
<dbReference type="PROSITE" id="PS51736">
    <property type="entry name" value="RECOMBINASES_3"/>
    <property type="match status" value="1"/>
</dbReference>
<evidence type="ECO:0000259" key="2">
    <source>
        <dbReference type="PROSITE" id="PS51736"/>
    </source>
</evidence>
<proteinExistence type="predicted"/>
<dbReference type="PANTHER" id="PTHR30461:SF23">
    <property type="entry name" value="DNA RECOMBINASE-RELATED"/>
    <property type="match status" value="1"/>
</dbReference>
<dbReference type="Pfam" id="PF13408">
    <property type="entry name" value="Zn_ribbon_recom"/>
    <property type="match status" value="1"/>
</dbReference>
<dbReference type="Pfam" id="PF07508">
    <property type="entry name" value="Recombinase"/>
    <property type="match status" value="1"/>
</dbReference>
<accession>A0A426DG06</accession>
<feature type="domain" description="Recombinase" evidence="3">
    <location>
        <begin position="183"/>
        <end position="327"/>
    </location>
</feature>
<evidence type="ECO:0000256" key="1">
    <source>
        <dbReference type="SAM" id="Coils"/>
    </source>
</evidence>
<feature type="domain" description="Resolvase/invertase-type recombinase catalytic" evidence="2">
    <location>
        <begin position="15"/>
        <end position="175"/>
    </location>
</feature>
<evidence type="ECO:0000259" key="3">
    <source>
        <dbReference type="PROSITE" id="PS51737"/>
    </source>
</evidence>
<evidence type="ECO:0000313" key="5">
    <source>
        <dbReference type="Proteomes" id="UP000274920"/>
    </source>
</evidence>
<sequence length="555" mass="64542">MAVRKKQVPDLEEYRAMAYYRLSKDDKNEDRGRDSDGEISDSILNQRKLVHAYLKNHPNITLIDEAYDDGYSGTNYDRPGFRSVLEKVQSGSINCVIVKDLSRLGREYIETGKYLEMIFPSFGIRFIAINDDVDSEHSTAGDDIIIPIKNIMNESYCRELSKKLRNQFRIQRGNGEFLGAFASYGYCKSPDDKHKLIVDEYAAEVVRGIFSMKIKGHSQSVIADFLDHEQILPPSEYKKSLGMKYKTGFQASSQSKWSVVTINRILTNPIYIGTLVQGKRGTPNYKIKKMKVRSEDDWVVVENNHPAIIDPLMFSTVQKMMERDTRRPPKKDTLLPLAGILFCPDCGRTLQRRTVTRGKRKHYYYVCATYKDGKGCSSHSFEQKKLEETVLHAVSNQIQMVVELNQLVQDIGLNNIDQIRQGRIDVMIVKKEQDLDRDKEFRMKLYEALNEDLIDRDEYNKMRMKYSKQIEDTEKAIRKLQLQREEISSGSSADNNWIMQFIKFKGISELTREVVVTLVDRIYVYEDKRIRIEFNYRNEIAAYQEIFQERAKEVV</sequence>
<evidence type="ECO:0000313" key="4">
    <source>
        <dbReference type="EMBL" id="RRK31632.1"/>
    </source>
</evidence>
<organism evidence="4 5">
    <name type="scientific">Schaedlerella arabinosiphila</name>
    <dbReference type="NCBI Taxonomy" id="2044587"/>
    <lineage>
        <taxon>Bacteria</taxon>
        <taxon>Bacillati</taxon>
        <taxon>Bacillota</taxon>
        <taxon>Clostridia</taxon>
        <taxon>Lachnospirales</taxon>
        <taxon>Lachnospiraceae</taxon>
        <taxon>Schaedlerella</taxon>
    </lineage>
</organism>
<dbReference type="InterPro" id="IPR050639">
    <property type="entry name" value="SSR_resolvase"/>
</dbReference>
<dbReference type="InterPro" id="IPR038109">
    <property type="entry name" value="DNA_bind_recomb_sf"/>
</dbReference>
<dbReference type="RefSeq" id="WP_125127266.1">
    <property type="nucleotide sequence ID" value="NZ_RHJS01000002.1"/>
</dbReference>
<keyword evidence="5" id="KW-1185">Reference proteome</keyword>